<accession>A0A1J0ABN7</accession>
<dbReference type="InterPro" id="IPR021301">
    <property type="entry name" value="DUF2779"/>
</dbReference>
<sequence>MMNHLTKSRYIKGLQCPKYLWLDFHDPGKATPPSDSKKSQFQQGTDVGILGREYFPGGVLVTGFGNHKCQEKTANLLTQGVECLFEATFKWEGIIVKCDVLRKTDNLTWELFEIKSSTKVKDEHIEDLAIQWYVVQMNGIHLKKAYVMHINNQDCFYPDLSNLFTQVDVTSQVQNIVSQLPQRLQTFYTWLSQPTELEQPIGEHCTQPYTCNFKEYCWHEVPEVSIFQISRLDKKKKAALIAKKTFHIEHLSPDFIGTLSTNQQMFIHRYLQRETHVNYAEIKNLLSQLIYPLYFFDFEAGNPAIPRFNGVRPYQRIPFQFSCHILTADGELTHCEYLHTDREDPRPPLIQALVHNISNAGSVIVYNQGYEKSVLQELATFMPEFASHLHSIVSRLWDQMAIFQNYYQHPDFLGSISLKKVLPVLVPNLSYKELAINQGDMAKNRWETAINSGDLVIQAQTWEELREYCHQDTLAMVEIHHYLTGLINSNR</sequence>
<keyword evidence="3" id="KW-1185">Reference proteome</keyword>
<feature type="domain" description="DUF2779" evidence="1">
    <location>
        <begin position="294"/>
        <end position="417"/>
    </location>
</feature>
<dbReference type="InterPro" id="IPR011604">
    <property type="entry name" value="PDDEXK-like_dom_sf"/>
</dbReference>
<name>A0A1J0ABN7_9CYAN</name>
<reference evidence="2 3" key="1">
    <citation type="submission" date="2016-10" db="EMBL/GenBank/DDBJ databases">
        <title>Description of Gloeomargarita lithophora gen. nov., sp. nov., a thylakoid-bearing basal-branching cyanobacterium with intracellular carbonates, and proposal for Gloeomargaritales ord. nov.</title>
        <authorList>
            <person name="Moreira D."/>
            <person name="Tavera R."/>
            <person name="Benzerara K."/>
            <person name="Skouri-Panet F."/>
            <person name="Couradeau E."/>
            <person name="Gerard E."/>
            <person name="Loussert C."/>
            <person name="Novelo E."/>
            <person name="Zivanovic Y."/>
            <person name="Lopez-Garcia P."/>
        </authorList>
    </citation>
    <scope>NUCLEOTIDE SEQUENCE [LARGE SCALE GENOMIC DNA]</scope>
    <source>
        <strain evidence="2 3">D10</strain>
    </source>
</reference>
<evidence type="ECO:0000313" key="2">
    <source>
        <dbReference type="EMBL" id="APB33333.1"/>
    </source>
</evidence>
<evidence type="ECO:0000259" key="1">
    <source>
        <dbReference type="Pfam" id="PF11074"/>
    </source>
</evidence>
<dbReference type="KEGG" id="glt:GlitD10_1015"/>
<dbReference type="AlphaFoldDB" id="A0A1J0ABN7"/>
<evidence type="ECO:0000313" key="3">
    <source>
        <dbReference type="Proteomes" id="UP000180235"/>
    </source>
</evidence>
<proteinExistence type="predicted"/>
<dbReference type="OrthoDB" id="9783873at2"/>
<dbReference type="Pfam" id="PF11074">
    <property type="entry name" value="DUF2779"/>
    <property type="match status" value="1"/>
</dbReference>
<dbReference type="Proteomes" id="UP000180235">
    <property type="component" value="Chromosome"/>
</dbReference>
<dbReference type="EMBL" id="CP017675">
    <property type="protein sequence ID" value="APB33333.1"/>
    <property type="molecule type" value="Genomic_DNA"/>
</dbReference>
<dbReference type="Gene3D" id="3.90.320.10">
    <property type="match status" value="1"/>
</dbReference>
<dbReference type="RefSeq" id="WP_071453932.1">
    <property type="nucleotide sequence ID" value="NZ_CP017675.1"/>
</dbReference>
<gene>
    <name evidence="2" type="ORF">GlitD10_1015</name>
</gene>
<organism evidence="2 3">
    <name type="scientific">Gloeomargarita lithophora Alchichica-D10</name>
    <dbReference type="NCBI Taxonomy" id="1188229"/>
    <lineage>
        <taxon>Bacteria</taxon>
        <taxon>Bacillati</taxon>
        <taxon>Cyanobacteriota</taxon>
        <taxon>Cyanophyceae</taxon>
        <taxon>Gloeomargaritales</taxon>
        <taxon>Gloeomargaritaceae</taxon>
        <taxon>Gloeomargarita</taxon>
    </lineage>
</organism>
<protein>
    <recommendedName>
        <fullName evidence="1">DUF2779 domain-containing protein</fullName>
    </recommendedName>
</protein>